<feature type="short sequence motif" description="'KMSKS' region" evidence="7">
    <location>
        <begin position="235"/>
        <end position="239"/>
    </location>
</feature>
<evidence type="ECO:0000256" key="5">
    <source>
        <dbReference type="ARBA" id="ARBA00022840"/>
    </source>
</evidence>
<keyword evidence="6 7" id="KW-0030">Aminoacyl-tRNA synthetase</keyword>
<dbReference type="OrthoDB" id="9807503at2"/>
<feature type="region of interest" description="Disordered" evidence="9">
    <location>
        <begin position="108"/>
        <end position="141"/>
    </location>
</feature>
<sequence>MTTGRYAPSPTGELHLGNLRTAALAWLWARHDSGRFLVRVEDLDSERSHDEYAERQLADLAALGIDWDGEIIHQSGRNAAYRSALAELTDAGATFECFCTRREIREAQSAPHGPTDRYPGTCRDLSPAERERRRETGRPPTIRLRGGDVEFAWDDLVLGAQRGIADDVPLQRFDGAIAYNLAVVVDDLWQGVDQVIRGDDLVSATPSQIALIRALGGTSPTYGHVPLVLGPSGARLAKRDGAVTMADLAQIGVGADDVVRWIARSLGGAVDAQARTLPELLDSFTPARLPRSPITWNPDRHGSGLDNRAEP</sequence>
<feature type="binding site" evidence="7">
    <location>
        <position position="179"/>
    </location>
    <ligand>
        <name>L-glutamate</name>
        <dbReference type="ChEBI" id="CHEBI:29985"/>
    </ligand>
</feature>
<dbReference type="NCBIfam" id="TIGR03838">
    <property type="entry name" value="queuosine_YadB"/>
    <property type="match status" value="1"/>
</dbReference>
<dbReference type="GO" id="GO:0006400">
    <property type="term" value="P:tRNA modification"/>
    <property type="evidence" value="ECO:0007669"/>
    <property type="project" value="InterPro"/>
</dbReference>
<reference evidence="11 12" key="1">
    <citation type="journal article" date="2018" name="Int. J. Syst. Evol. Microbiol.">
        <title>Epidermidibacterium keratini gen. nov., sp. nov., a member of the family Sporichthyaceae, isolated from keratin epidermis.</title>
        <authorList>
            <person name="Lee D.G."/>
            <person name="Trujillo M.E."/>
            <person name="Kang S."/>
            <person name="Nam J.J."/>
            <person name="Kim Y.J."/>
        </authorList>
    </citation>
    <scope>NUCLEOTIDE SEQUENCE [LARGE SCALE GENOMIC DNA]</scope>
    <source>
        <strain evidence="11 12">EPI-7</strain>
    </source>
</reference>
<feature type="binding site" evidence="7">
    <location>
        <position position="97"/>
    </location>
    <ligand>
        <name>Zn(2+)</name>
        <dbReference type="ChEBI" id="CHEBI:29105"/>
    </ligand>
</feature>
<feature type="binding site" evidence="7">
    <location>
        <position position="197"/>
    </location>
    <ligand>
        <name>L-glutamate</name>
        <dbReference type="ChEBI" id="CHEBI:29985"/>
    </ligand>
</feature>
<dbReference type="PROSITE" id="PS00178">
    <property type="entry name" value="AA_TRNA_LIGASE_I"/>
    <property type="match status" value="1"/>
</dbReference>
<dbReference type="EMBL" id="CP047156">
    <property type="protein sequence ID" value="QHC02086.1"/>
    <property type="molecule type" value="Genomic_DNA"/>
</dbReference>
<dbReference type="RefSeq" id="WP_159547210.1">
    <property type="nucleotide sequence ID" value="NZ_CP047156.1"/>
</dbReference>
<evidence type="ECO:0000256" key="7">
    <source>
        <dbReference type="HAMAP-Rule" id="MF_01428"/>
    </source>
</evidence>
<evidence type="ECO:0000256" key="1">
    <source>
        <dbReference type="ARBA" id="ARBA00022598"/>
    </source>
</evidence>
<feature type="compositionally biased region" description="Basic and acidic residues" evidence="9">
    <location>
        <begin position="126"/>
        <end position="137"/>
    </location>
</feature>
<feature type="short sequence motif" description="'HIGH' region" evidence="7">
    <location>
        <begin position="8"/>
        <end position="18"/>
    </location>
</feature>
<feature type="binding site" evidence="7">
    <location>
        <position position="41"/>
    </location>
    <ligand>
        <name>L-glutamate</name>
        <dbReference type="ChEBI" id="CHEBI:29985"/>
    </ligand>
</feature>
<dbReference type="GO" id="GO:0008270">
    <property type="term" value="F:zinc ion binding"/>
    <property type="evidence" value="ECO:0007669"/>
    <property type="project" value="UniProtKB-UniRule"/>
</dbReference>
<evidence type="ECO:0000313" key="11">
    <source>
        <dbReference type="EMBL" id="QHC02086.1"/>
    </source>
</evidence>
<comment type="function">
    <text evidence="7">Catalyzes the tRNA-independent activation of glutamate in presence of ATP and the subsequent transfer of glutamate onto a tRNA(Asp). Glutamate is transferred on the 2-amino-5-(4,5-dihydroxy-2-cyclopenten-1-yl) moiety of the queuosine in the wobble position of the QUC anticodon.</text>
</comment>
<dbReference type="InterPro" id="IPR014729">
    <property type="entry name" value="Rossmann-like_a/b/a_fold"/>
</dbReference>
<dbReference type="GO" id="GO:0005829">
    <property type="term" value="C:cytosol"/>
    <property type="evidence" value="ECO:0007669"/>
    <property type="project" value="TreeGrafter"/>
</dbReference>
<dbReference type="InterPro" id="IPR020058">
    <property type="entry name" value="Glu/Gln-tRNA-synth_Ib_cat-dom"/>
</dbReference>
<evidence type="ECO:0000256" key="4">
    <source>
        <dbReference type="ARBA" id="ARBA00022833"/>
    </source>
</evidence>
<keyword evidence="8" id="KW-0648">Protein biosynthesis</keyword>
<evidence type="ECO:0000259" key="10">
    <source>
        <dbReference type="Pfam" id="PF00749"/>
    </source>
</evidence>
<dbReference type="SUPFAM" id="SSF52374">
    <property type="entry name" value="Nucleotidylyl transferase"/>
    <property type="match status" value="1"/>
</dbReference>
<evidence type="ECO:0000256" key="3">
    <source>
        <dbReference type="ARBA" id="ARBA00022741"/>
    </source>
</evidence>
<feature type="compositionally biased region" description="Basic and acidic residues" evidence="9">
    <location>
        <begin position="298"/>
        <end position="311"/>
    </location>
</feature>
<dbReference type="Pfam" id="PF00749">
    <property type="entry name" value="tRNA-synt_1c"/>
    <property type="match status" value="1"/>
</dbReference>
<keyword evidence="5 7" id="KW-0067">ATP-binding</keyword>
<dbReference type="AlphaFoldDB" id="A0A7L4YSD2"/>
<dbReference type="NCBIfam" id="NF004314">
    <property type="entry name" value="PRK05710.1-3"/>
    <property type="match status" value="1"/>
</dbReference>
<proteinExistence type="inferred from homology"/>
<organism evidence="11 12">
    <name type="scientific">Epidermidibacterium keratini</name>
    <dbReference type="NCBI Taxonomy" id="1891644"/>
    <lineage>
        <taxon>Bacteria</taxon>
        <taxon>Bacillati</taxon>
        <taxon>Actinomycetota</taxon>
        <taxon>Actinomycetes</taxon>
        <taxon>Sporichthyales</taxon>
        <taxon>Sporichthyaceae</taxon>
        <taxon>Epidermidibacterium</taxon>
    </lineage>
</organism>
<dbReference type="Proteomes" id="UP000463857">
    <property type="component" value="Chromosome"/>
</dbReference>
<feature type="binding site" evidence="7">
    <location>
        <position position="118"/>
    </location>
    <ligand>
        <name>Zn(2+)</name>
        <dbReference type="ChEBI" id="CHEBI:29105"/>
    </ligand>
</feature>
<dbReference type="InterPro" id="IPR022380">
    <property type="entry name" value="Glu-Q_tRNA(Asp)_Synthase"/>
</dbReference>
<protein>
    <recommendedName>
        <fullName evidence="7">Glutamyl-Q tRNA(Asp) synthetase</fullName>
        <shortName evidence="7">Glu-Q-RSs</shortName>
        <ecNumber evidence="7">6.1.1.-</ecNumber>
    </recommendedName>
</protein>
<dbReference type="PANTHER" id="PTHR43311">
    <property type="entry name" value="GLUTAMATE--TRNA LIGASE"/>
    <property type="match status" value="1"/>
</dbReference>
<feature type="binding site" evidence="7">
    <location>
        <position position="122"/>
    </location>
    <ligand>
        <name>Zn(2+)</name>
        <dbReference type="ChEBI" id="CHEBI:29105"/>
    </ligand>
</feature>
<dbReference type="HAMAP" id="MF_01428">
    <property type="entry name" value="Glu_Q_tRNA_synth"/>
    <property type="match status" value="1"/>
</dbReference>
<gene>
    <name evidence="7" type="primary">gluQ</name>
    <name evidence="11" type="ORF">EK0264_18625</name>
</gene>
<feature type="binding site" evidence="7">
    <location>
        <position position="99"/>
    </location>
    <ligand>
        <name>Zn(2+)</name>
        <dbReference type="ChEBI" id="CHEBI:29105"/>
    </ligand>
</feature>
<keyword evidence="4 7" id="KW-0862">Zinc</keyword>
<evidence type="ECO:0000313" key="12">
    <source>
        <dbReference type="Proteomes" id="UP000463857"/>
    </source>
</evidence>
<accession>A0A7L4YSD2</accession>
<dbReference type="GO" id="GO:0006424">
    <property type="term" value="P:glutamyl-tRNA aminoacylation"/>
    <property type="evidence" value="ECO:0007669"/>
    <property type="project" value="InterPro"/>
</dbReference>
<feature type="region of interest" description="Disordered" evidence="9">
    <location>
        <begin position="291"/>
        <end position="311"/>
    </location>
</feature>
<dbReference type="PRINTS" id="PR00987">
    <property type="entry name" value="TRNASYNTHGLU"/>
</dbReference>
<name>A0A7L4YSD2_9ACTN</name>
<evidence type="ECO:0000256" key="9">
    <source>
        <dbReference type="SAM" id="MobiDB-lite"/>
    </source>
</evidence>
<dbReference type="NCBIfam" id="NF004315">
    <property type="entry name" value="PRK05710.1-4"/>
    <property type="match status" value="1"/>
</dbReference>
<keyword evidence="2 7" id="KW-0479">Metal-binding</keyword>
<dbReference type="InterPro" id="IPR000924">
    <property type="entry name" value="Glu/Gln-tRNA-synth"/>
</dbReference>
<dbReference type="PANTHER" id="PTHR43311:SF1">
    <property type="entry name" value="GLUTAMYL-Q TRNA(ASP) SYNTHETASE"/>
    <property type="match status" value="1"/>
</dbReference>
<keyword evidence="12" id="KW-1185">Reference proteome</keyword>
<dbReference type="InterPro" id="IPR001412">
    <property type="entry name" value="aa-tRNA-synth_I_CS"/>
</dbReference>
<dbReference type="KEGG" id="eke:EK0264_18625"/>
<dbReference type="Gene3D" id="3.40.50.620">
    <property type="entry name" value="HUPs"/>
    <property type="match status" value="1"/>
</dbReference>
<evidence type="ECO:0000256" key="2">
    <source>
        <dbReference type="ARBA" id="ARBA00022723"/>
    </source>
</evidence>
<dbReference type="GO" id="GO:0005524">
    <property type="term" value="F:ATP binding"/>
    <property type="evidence" value="ECO:0007669"/>
    <property type="project" value="UniProtKB-KW"/>
</dbReference>
<dbReference type="EC" id="6.1.1.-" evidence="7"/>
<keyword evidence="1 7" id="KW-0436">Ligase</keyword>
<dbReference type="GO" id="GO:0004818">
    <property type="term" value="F:glutamate-tRNA ligase activity"/>
    <property type="evidence" value="ECO:0007669"/>
    <property type="project" value="TreeGrafter"/>
</dbReference>
<feature type="binding site" evidence="7">
    <location>
        <position position="238"/>
    </location>
    <ligand>
        <name>ATP</name>
        <dbReference type="ChEBI" id="CHEBI:30616"/>
    </ligand>
</feature>
<evidence type="ECO:0000256" key="8">
    <source>
        <dbReference type="RuleBase" id="RU363037"/>
    </source>
</evidence>
<comment type="cofactor">
    <cofactor evidence="7">
        <name>Zn(2+)</name>
        <dbReference type="ChEBI" id="CHEBI:29105"/>
    </cofactor>
    <text evidence="7">Binds 1 zinc ion per subunit.</text>
</comment>
<dbReference type="InParanoid" id="A0A7L4YSD2"/>
<feature type="domain" description="Glutamyl/glutaminyl-tRNA synthetase class Ib catalytic" evidence="10">
    <location>
        <begin position="4"/>
        <end position="245"/>
    </location>
</feature>
<dbReference type="InterPro" id="IPR049940">
    <property type="entry name" value="GluQ/Sye"/>
</dbReference>
<keyword evidence="3 7" id="KW-0547">Nucleotide-binding</keyword>
<evidence type="ECO:0000256" key="6">
    <source>
        <dbReference type="ARBA" id="ARBA00023146"/>
    </source>
</evidence>
<comment type="similarity">
    <text evidence="7">Belongs to the class-I aminoacyl-tRNA synthetase family. GluQ subfamily.</text>
</comment>
<feature type="binding site" evidence="7">
    <location>
        <begin position="5"/>
        <end position="9"/>
    </location>
    <ligand>
        <name>L-glutamate</name>
        <dbReference type="ChEBI" id="CHEBI:29985"/>
    </ligand>
</feature>